<dbReference type="InterPro" id="IPR051550">
    <property type="entry name" value="SCF-Subunits/Alg-Epimerases"/>
</dbReference>
<proteinExistence type="predicted"/>
<feature type="domain" description="Inverse autotransporter beta-domain" evidence="3">
    <location>
        <begin position="60"/>
        <end position="162"/>
    </location>
</feature>
<gene>
    <name evidence="5" type="ORF">IQ260_05005</name>
</gene>
<dbReference type="Pfam" id="PF13229">
    <property type="entry name" value="Beta_helix"/>
    <property type="match status" value="1"/>
</dbReference>
<keyword evidence="6" id="KW-1185">Reference proteome</keyword>
<reference evidence="5" key="1">
    <citation type="submission" date="2020-10" db="EMBL/GenBank/DDBJ databases">
        <authorList>
            <person name="Castelo-Branco R."/>
            <person name="Eusebio N."/>
            <person name="Adriana R."/>
            <person name="Vieira A."/>
            <person name="Brugerolle De Fraissinette N."/>
            <person name="Rezende De Castro R."/>
            <person name="Schneider M.P."/>
            <person name="Vasconcelos V."/>
            <person name="Leao P.N."/>
        </authorList>
    </citation>
    <scope>NUCLEOTIDE SEQUENCE</scope>
    <source>
        <strain evidence="5">LEGE 11479</strain>
    </source>
</reference>
<keyword evidence="2" id="KW-0732">Signal</keyword>
<dbReference type="AlphaFoldDB" id="A0A928X1C0"/>
<dbReference type="InterPro" id="IPR038177">
    <property type="entry name" value="IAT_beta_sf"/>
</dbReference>
<evidence type="ECO:0000259" key="3">
    <source>
        <dbReference type="Pfam" id="PF11924"/>
    </source>
</evidence>
<accession>A0A928X1C0</accession>
<evidence type="ECO:0000256" key="1">
    <source>
        <dbReference type="ARBA" id="ARBA00022737"/>
    </source>
</evidence>
<dbReference type="Proteomes" id="UP000615026">
    <property type="component" value="Unassembled WGS sequence"/>
</dbReference>
<feature type="chain" id="PRO_5037403092" evidence="2">
    <location>
        <begin position="27"/>
        <end position="838"/>
    </location>
</feature>
<feature type="signal peptide" evidence="2">
    <location>
        <begin position="1"/>
        <end position="26"/>
    </location>
</feature>
<dbReference type="InterPro" id="IPR006626">
    <property type="entry name" value="PbH1"/>
</dbReference>
<feature type="domain" description="Right handed beta helix" evidence="4">
    <location>
        <begin position="420"/>
        <end position="583"/>
    </location>
</feature>
<comment type="caution">
    <text evidence="5">The sequence shown here is derived from an EMBL/GenBank/DDBJ whole genome shotgun (WGS) entry which is preliminary data.</text>
</comment>
<dbReference type="SUPFAM" id="SSF51126">
    <property type="entry name" value="Pectin lyase-like"/>
    <property type="match status" value="2"/>
</dbReference>
<evidence type="ECO:0000259" key="4">
    <source>
        <dbReference type="Pfam" id="PF13229"/>
    </source>
</evidence>
<organism evidence="5 6">
    <name type="scientific">Leptolyngbya cf. ectocarpi LEGE 11479</name>
    <dbReference type="NCBI Taxonomy" id="1828722"/>
    <lineage>
        <taxon>Bacteria</taxon>
        <taxon>Bacillati</taxon>
        <taxon>Cyanobacteriota</taxon>
        <taxon>Cyanophyceae</taxon>
        <taxon>Leptolyngbyales</taxon>
        <taxon>Leptolyngbyaceae</taxon>
        <taxon>Leptolyngbya group</taxon>
        <taxon>Leptolyngbya</taxon>
    </lineage>
</organism>
<dbReference type="PANTHER" id="PTHR22990">
    <property type="entry name" value="F-BOX ONLY PROTEIN"/>
    <property type="match status" value="1"/>
</dbReference>
<dbReference type="PANTHER" id="PTHR22990:SF15">
    <property type="entry name" value="F-BOX ONLY PROTEIN 10"/>
    <property type="match status" value="1"/>
</dbReference>
<dbReference type="Gene3D" id="2.40.160.160">
    <property type="entry name" value="Inverse autotransporter, beta-domain"/>
    <property type="match status" value="1"/>
</dbReference>
<dbReference type="Gene3D" id="2.160.20.10">
    <property type="entry name" value="Single-stranded right-handed beta-helix, Pectin lyase-like"/>
    <property type="match status" value="2"/>
</dbReference>
<dbReference type="InterPro" id="IPR011050">
    <property type="entry name" value="Pectin_lyase_fold/virulence"/>
</dbReference>
<protein>
    <submittedName>
        <fullName evidence="5">Right-handed parallel beta-helix repeat-containing protein</fullName>
    </submittedName>
</protein>
<evidence type="ECO:0000256" key="2">
    <source>
        <dbReference type="SAM" id="SignalP"/>
    </source>
</evidence>
<dbReference type="RefSeq" id="WP_193991433.1">
    <property type="nucleotide sequence ID" value="NZ_JADEXP010000025.1"/>
</dbReference>
<evidence type="ECO:0000313" key="6">
    <source>
        <dbReference type="Proteomes" id="UP000615026"/>
    </source>
</evidence>
<dbReference type="InterPro" id="IPR012334">
    <property type="entry name" value="Pectin_lyas_fold"/>
</dbReference>
<keyword evidence="1" id="KW-0677">Repeat</keyword>
<dbReference type="InterPro" id="IPR039448">
    <property type="entry name" value="Beta_helix"/>
</dbReference>
<evidence type="ECO:0000313" key="5">
    <source>
        <dbReference type="EMBL" id="MBE9066006.1"/>
    </source>
</evidence>
<sequence length="838" mass="85885">MAWNQLQKVSLYSLFALLLCPAVVNAQAIKSEEISNTSADTISPRLGVDFNTPRNGDDERSFGRVTGFIPLWQTPGNSLTFLDTAVRLNSTGDLGGTVTLGQRFLKNGLVLGGHLSYDVRDTGRNTFNQLGLGVEAFGDKWDVHLNGYLPVGDTQQSAGSSSSSSGSVSGTQFQGNQLVFITTGGSEFLESAWGGVDLDAGIQLADWADWGQLWGYGGVYYHGDAIGGRLRVDHRVQDWMRVGLGVQSDDNFGTRGFFSLGFSWGGSSGSGSNGELGGESVSESVLWARAAESVTRNSSIVVKESEVVMVGGIEVAINPVTGQAYSFQHVTPDATATAGDGSIENPYANVTLVNAQAGDVVYVATGDSRTNPLAPFTVPTGVTILSTALAESITTQVGDIALPGSGTGILPLVDATGIDSGITLTGAGSRISGFEVFGSNQSGIIASNAPNAIIENNISRDHTLAAIAVRDASTGTIVRNNQLDANGAGIGIATSADVLVQNNQITNSLGLGIGYVDTTGGIVENNTVSNSSGGAIGILTADGITIRNNQVTNINTDIGTLGSPAAILAGNVSGEFNISNNTVTGTTGSQLFNGQGIFIANNTGNMALTLANNTISNNQGDGVSVFLGGDATATLNITNNMIENNGADTPSLRGDGIKIAVEENGEITQLAIANNTLNGNVDDGLDISLGLFQNFPIPVIPIAIPGIGTTIGASSAQVSNATISGNTITNNQNGQGIVLRSVGDDSSLVISVEGNTLTGNGSTGVSAQSFDANSDSSTDLCLALNNNDSDNGYQLTEAPLSTFTVVNRDAVDGANAGTVTLLPLPASFDTAADIDSCP</sequence>
<dbReference type="InterPro" id="IPR024519">
    <property type="entry name" value="IAT_beta"/>
</dbReference>
<dbReference type="SMART" id="SM00710">
    <property type="entry name" value="PbH1"/>
    <property type="match status" value="12"/>
</dbReference>
<dbReference type="EMBL" id="JADEXP010000025">
    <property type="protein sequence ID" value="MBE9066006.1"/>
    <property type="molecule type" value="Genomic_DNA"/>
</dbReference>
<dbReference type="Pfam" id="PF11924">
    <property type="entry name" value="IAT_beta"/>
    <property type="match status" value="1"/>
</dbReference>
<name>A0A928X1C0_LEPEC</name>